<reference evidence="3 5" key="2">
    <citation type="journal article" date="2013" name="Environ. Sci. Technol.">
        <title>The 4-tert-butylphenol-utilizing bacterium Sphingobium fuliginis OMI can degrade bisphenols via phenolic ring hydroxylation and meta-cleavage pathway.</title>
        <authorList>
            <person name="Ogata Y."/>
            <person name="Goda S."/>
            <person name="Toyama T."/>
            <person name="Sei K."/>
            <person name="Ike M."/>
        </authorList>
    </citation>
    <scope>NUCLEOTIDE SEQUENCE [LARGE SCALE GENOMIC DNA]</scope>
    <source>
        <strain evidence="3 5">OMI</strain>
    </source>
</reference>
<reference evidence="3" key="3">
    <citation type="submission" date="2017-10" db="EMBL/GenBank/DDBJ databases">
        <title>Bioaugmenting a lab-scale membrane bioreactor with Sphingobium fuliginis OMI to degrade 4-tert-butylphenol.</title>
        <authorList>
            <person name="Takada K."/>
            <person name="Shiba T."/>
            <person name="Soda S."/>
            <person name="Inoue D."/>
            <person name="Miyake M."/>
            <person name="Eguchi M."/>
            <person name="Ike M."/>
        </authorList>
    </citation>
    <scope>NUCLEOTIDE SEQUENCE</scope>
    <source>
        <strain evidence="3">OMI</strain>
    </source>
</reference>
<reference evidence="6" key="5">
    <citation type="submission" date="2020-08" db="EMBL/GenBank/DDBJ databases">
        <title>Complete genome sequence of Sphingobium barthaii strain KK22, a high-molecular-weight polycyclic aromatic hydrocarbon-degrading soil bacterium.</title>
        <authorList>
            <person name="Mori J.F."/>
            <person name="Kanaly R.A."/>
        </authorList>
    </citation>
    <scope>NUCLEOTIDE SEQUENCE [LARGE SCALE GENOMIC DNA]</scope>
    <source>
        <strain evidence="6">KK22</strain>
    </source>
</reference>
<name>A0A292ZCX5_SPHSA</name>
<evidence type="ECO:0000313" key="4">
    <source>
        <dbReference type="EMBL" id="QOT71766.1"/>
    </source>
</evidence>
<dbReference type="EMBL" id="BEWI01000032">
    <property type="protein sequence ID" value="GAY22552.1"/>
    <property type="molecule type" value="Genomic_DNA"/>
</dbReference>
<evidence type="ECO:0000259" key="2">
    <source>
        <dbReference type="Pfam" id="PF00296"/>
    </source>
</evidence>
<dbReference type="NCBIfam" id="TIGR03620">
    <property type="entry name" value="F420_MSMEG_4141"/>
    <property type="match status" value="1"/>
</dbReference>
<dbReference type="KEGG" id="sbar:H5V43_00870"/>
<dbReference type="EMBL" id="CP060035">
    <property type="protein sequence ID" value="QOT71766.1"/>
    <property type="molecule type" value="Genomic_DNA"/>
</dbReference>
<dbReference type="GO" id="GO:0016705">
    <property type="term" value="F:oxidoreductase activity, acting on paired donors, with incorporation or reduction of molecular oxygen"/>
    <property type="evidence" value="ECO:0007669"/>
    <property type="project" value="InterPro"/>
</dbReference>
<gene>
    <name evidence="4" type="ORF">H5V43_00870</name>
    <name evidence="3" type="ORF">SFOMI_3109</name>
</gene>
<dbReference type="InterPro" id="IPR011251">
    <property type="entry name" value="Luciferase-like_dom"/>
</dbReference>
<reference evidence="3 5" key="1">
    <citation type="journal article" date="2013" name="Biodegradation">
        <title>Occurrence of 4-tert-butylphenol (4-t-BP) biodegradation in an aquatic sample caused by the presence of Spirodela polyrrhiza and isolation of a 4-t-BP-utilizing bacterium.</title>
        <authorList>
            <person name="Ogata Y."/>
            <person name="Toyama T."/>
            <person name="Yu N."/>
            <person name="Wang X."/>
            <person name="Sei K."/>
            <person name="Ike M."/>
        </authorList>
    </citation>
    <scope>NUCLEOTIDE SEQUENCE [LARGE SCALE GENOMIC DNA]</scope>
    <source>
        <strain evidence="3 5">OMI</strain>
    </source>
</reference>
<dbReference type="SUPFAM" id="SSF51679">
    <property type="entry name" value="Bacterial luciferase-like"/>
    <property type="match status" value="1"/>
</dbReference>
<dbReference type="InterPro" id="IPR036661">
    <property type="entry name" value="Luciferase-like_sf"/>
</dbReference>
<reference evidence="3" key="4">
    <citation type="submission" date="2017-10" db="EMBL/GenBank/DDBJ databases">
        <authorList>
            <person name="Banno H."/>
            <person name="Chua N.-H."/>
        </authorList>
    </citation>
    <scope>NUCLEOTIDE SEQUENCE</scope>
    <source>
        <strain evidence="3">OMI</strain>
    </source>
</reference>
<dbReference type="AlphaFoldDB" id="A0A292ZCX5"/>
<keyword evidence="1" id="KW-0560">Oxidoreductase</keyword>
<dbReference type="PANTHER" id="PTHR43244:SF1">
    <property type="entry name" value="5,10-METHYLENETETRAHYDROMETHANOPTERIN REDUCTASE"/>
    <property type="match status" value="1"/>
</dbReference>
<dbReference type="InterPro" id="IPR019922">
    <property type="entry name" value="Lucif-like_OxRdatse_MSMEG_4141"/>
</dbReference>
<evidence type="ECO:0000313" key="3">
    <source>
        <dbReference type="EMBL" id="GAY22552.1"/>
    </source>
</evidence>
<feature type="domain" description="Luciferase-like" evidence="2">
    <location>
        <begin position="14"/>
        <end position="275"/>
    </location>
</feature>
<proteinExistence type="predicted"/>
<evidence type="ECO:0000313" key="6">
    <source>
        <dbReference type="Proteomes" id="UP000593663"/>
    </source>
</evidence>
<dbReference type="Proteomes" id="UP000593663">
    <property type="component" value="Chromosome 1"/>
</dbReference>
<organism evidence="3 5">
    <name type="scientific">Sphingobium fuliginis (strain ATCC 27551)</name>
    <dbReference type="NCBI Taxonomy" id="336203"/>
    <lineage>
        <taxon>Bacteria</taxon>
        <taxon>Pseudomonadati</taxon>
        <taxon>Pseudomonadota</taxon>
        <taxon>Alphaproteobacteria</taxon>
        <taxon>Sphingomonadales</taxon>
        <taxon>Sphingomonadaceae</taxon>
        <taxon>Sphingobium</taxon>
    </lineage>
</organism>
<evidence type="ECO:0000256" key="1">
    <source>
        <dbReference type="ARBA" id="ARBA00023002"/>
    </source>
</evidence>
<dbReference type="InterPro" id="IPR050564">
    <property type="entry name" value="F420-G6PD/mer"/>
</dbReference>
<reference evidence="4" key="6">
    <citation type="journal article" date="2021" name="Microbiol. Resour. Announc.">
        <title>Complete Genome Sequence of Sphingobium barthaii KK22, a High-Molecular-Weight Polycyclic Aromatic Hydrocarbon-Degrading Soil Bacterium.</title>
        <authorList>
            <person name="Mori J.F."/>
            <person name="Kanaly R.A."/>
        </authorList>
    </citation>
    <scope>NUCLEOTIDE SEQUENCE</scope>
    <source>
        <strain evidence="4">KK22</strain>
    </source>
</reference>
<dbReference type="Pfam" id="PF00296">
    <property type="entry name" value="Bac_luciferase"/>
    <property type="match status" value="1"/>
</dbReference>
<dbReference type="RefSeq" id="WP_025547208.1">
    <property type="nucleotide sequence ID" value="NZ_BATN01000008.1"/>
</dbReference>
<evidence type="ECO:0000313" key="5">
    <source>
        <dbReference type="Proteomes" id="UP000221538"/>
    </source>
</evidence>
<dbReference type="Gene3D" id="3.20.20.30">
    <property type="entry name" value="Luciferase-like domain"/>
    <property type="match status" value="1"/>
</dbReference>
<dbReference type="CDD" id="cd01097">
    <property type="entry name" value="Tetrahydromethanopterin_reductase"/>
    <property type="match status" value="1"/>
</dbReference>
<sequence length="302" mass="33213">MAESTFASRMGPLGVFAFTDLMPAAEAAKFAQRVENWGYRTLWVPDVSAGRDSLVHSSWMLANTRELNMVTGIVNIYGRDHVSMRGAQIALAEQSGNRFLLGLGVSHPELVEELRGETYSRKPVATMKAYLEAMERFRMDSTVLPSERPLTVLAALGPKMIELSASHADGAYTNNSPPAHTAMARAILGPDKLLCVNLLVSLESDPDEARATGRRALAWNLTFPNYRNNWKRLGFDDDDFTDGGSDRLIDAIVAWGDERTIRARIQEHWDAGADHVCIFGLNPAGAYENPEEAPLALLAPAR</sequence>
<dbReference type="Proteomes" id="UP000221538">
    <property type="component" value="Unassembled WGS sequence"/>
</dbReference>
<dbReference type="PANTHER" id="PTHR43244">
    <property type="match status" value="1"/>
</dbReference>
<protein>
    <submittedName>
        <fullName evidence="3">Coenzyme F420-dependent N5,N10-methylene tetrahydromethanopterin reductase</fullName>
    </submittedName>
    <submittedName>
        <fullName evidence="4">TIGR03620 family F420-dependent LLM class oxidoreductase</fullName>
    </submittedName>
</protein>
<accession>A0A292ZCX5</accession>